<evidence type="ECO:0000313" key="8">
    <source>
        <dbReference type="Proteomes" id="UP000244896"/>
    </source>
</evidence>
<keyword evidence="6" id="KW-0732">Signal</keyword>
<feature type="chain" id="PRO_5015943861" description="Xanthan lyase" evidence="6">
    <location>
        <begin position="21"/>
        <end position="660"/>
    </location>
</feature>
<dbReference type="Proteomes" id="UP000244896">
    <property type="component" value="Chromosome"/>
</dbReference>
<evidence type="ECO:0000313" key="7">
    <source>
        <dbReference type="EMBL" id="AWI09441.1"/>
    </source>
</evidence>
<keyword evidence="1" id="KW-0004">4Fe-4S</keyword>
<evidence type="ECO:0000256" key="2">
    <source>
        <dbReference type="ARBA" id="ARBA00022723"/>
    </source>
</evidence>
<evidence type="ECO:0000256" key="6">
    <source>
        <dbReference type="SAM" id="SignalP"/>
    </source>
</evidence>
<keyword evidence="8" id="KW-1185">Reference proteome</keyword>
<gene>
    <name evidence="7" type="ORF">CKA38_09455</name>
</gene>
<evidence type="ECO:0000256" key="5">
    <source>
        <dbReference type="ARBA" id="ARBA00023014"/>
    </source>
</evidence>
<name>A0A2U8E3M4_9BACT</name>
<protein>
    <recommendedName>
        <fullName evidence="9">Xanthan lyase</fullName>
    </recommendedName>
</protein>
<dbReference type="RefSeq" id="WP_108825251.1">
    <property type="nucleotide sequence ID" value="NZ_CP023004.1"/>
</dbReference>
<proteinExistence type="predicted"/>
<evidence type="ECO:0000256" key="4">
    <source>
        <dbReference type="ARBA" id="ARBA00023004"/>
    </source>
</evidence>
<keyword evidence="3" id="KW-0560">Oxidoreductase</keyword>
<dbReference type="AlphaFoldDB" id="A0A2U8E3M4"/>
<dbReference type="InterPro" id="IPR036188">
    <property type="entry name" value="FAD/NAD-bd_sf"/>
</dbReference>
<dbReference type="Pfam" id="PF12831">
    <property type="entry name" value="FAD_oxidored"/>
    <property type="match status" value="1"/>
</dbReference>
<dbReference type="OrthoDB" id="178250at2"/>
<keyword evidence="4" id="KW-0408">Iron</keyword>
<dbReference type="SUPFAM" id="SSF51905">
    <property type="entry name" value="FAD/NAD(P)-binding domain"/>
    <property type="match status" value="1"/>
</dbReference>
<dbReference type="GO" id="GO:0046872">
    <property type="term" value="F:metal ion binding"/>
    <property type="evidence" value="ECO:0007669"/>
    <property type="project" value="UniProtKB-KW"/>
</dbReference>
<sequence length="660" mass="73445">MKTRIITLALAITLTLVATAAPAPVERDIVIYGDNSAAVAAAVQARRMGKSVVIVGHSSRVGGLTTGGLGQTDIGNRHVIGGISREFYRAVRDHYQKPEAWKWQKSEELRASKNRTEADVWWIFEPHVALDIYNGWLARDGIEYVKNARLDRSKNGIVKNGARIIAIRDEAGREYRGKVFIDATYEGDLMALAGITYTVGREANSLYGEALNGVQTAMDKWHQFFPGVDPYVRKGDPASGLLPFIDPTGPGVEGAGDKRVQAYCYRMCLTDHPENRIPFIKPDGYREDWYELLFRNIEAAPDLATVKKWIWINSPMPNRKTDTNNRGGFSTDFIGQNYDYPEADYATREQIARRHLLYQQGLMWSLAYHPRVPAEIREFVSRWGMTKDEFIEGGGWQGQLYVREARRMVSDLVMTQHHCQGRETVNDSIGMAAYTMDSHHVQRYVDKNGHVRNEGDVQVGKFPPYPVGYRSIVPRESECVNLIVPVCMSASHIAYGSIRMEPVFMVFGQSAATAAALAIDDNVSLQKVDYKKLRARLLKDGQILERPADSGTKTTAAATGKLAENLAALQARGIIQQPDYWLKNARPGKTCAGQSVATLIVNAVSKKKPGVTLDEACDYLHAAGLMSRPADWKRYAQKGKTCTGASTEKLIAALEQLTRP</sequence>
<accession>A0A2U8E3M4</accession>
<evidence type="ECO:0000256" key="1">
    <source>
        <dbReference type="ARBA" id="ARBA00022485"/>
    </source>
</evidence>
<reference evidence="7 8" key="1">
    <citation type="journal article" date="2018" name="Syst. Appl. Microbiol.">
        <title>Ereboglobus luteus gen. nov. sp. nov. from cockroach guts, and new insights into the oxygen relationship of the genera Opitutus and Didymococcus (Verrucomicrobia: Opitutaceae).</title>
        <authorList>
            <person name="Tegtmeier D."/>
            <person name="Belitz A."/>
            <person name="Radek R."/>
            <person name="Heimerl T."/>
            <person name="Brune A."/>
        </authorList>
    </citation>
    <scope>NUCLEOTIDE SEQUENCE [LARGE SCALE GENOMIC DNA]</scope>
    <source>
        <strain evidence="7 8">Ho45</strain>
    </source>
</reference>
<dbReference type="GO" id="GO:0016491">
    <property type="term" value="F:oxidoreductase activity"/>
    <property type="evidence" value="ECO:0007669"/>
    <property type="project" value="UniProtKB-KW"/>
</dbReference>
<dbReference type="InterPro" id="IPR039650">
    <property type="entry name" value="HdrA-like"/>
</dbReference>
<dbReference type="PANTHER" id="PTHR43498:SF1">
    <property type="entry name" value="COB--COM HETERODISULFIDE REDUCTASE IRON-SULFUR SUBUNIT A"/>
    <property type="match status" value="1"/>
</dbReference>
<dbReference type="KEGG" id="elut:CKA38_09455"/>
<dbReference type="EMBL" id="CP023004">
    <property type="protein sequence ID" value="AWI09441.1"/>
    <property type="molecule type" value="Genomic_DNA"/>
</dbReference>
<keyword evidence="5" id="KW-0411">Iron-sulfur</keyword>
<dbReference type="PANTHER" id="PTHR43498">
    <property type="entry name" value="FERREDOXIN:COB-COM HETERODISULFIDE REDUCTASE SUBUNIT A"/>
    <property type="match status" value="1"/>
</dbReference>
<evidence type="ECO:0000256" key="3">
    <source>
        <dbReference type="ARBA" id="ARBA00023002"/>
    </source>
</evidence>
<feature type="signal peptide" evidence="6">
    <location>
        <begin position="1"/>
        <end position="20"/>
    </location>
</feature>
<keyword evidence="2" id="KW-0479">Metal-binding</keyword>
<dbReference type="GO" id="GO:0051539">
    <property type="term" value="F:4 iron, 4 sulfur cluster binding"/>
    <property type="evidence" value="ECO:0007669"/>
    <property type="project" value="UniProtKB-KW"/>
</dbReference>
<evidence type="ECO:0008006" key="9">
    <source>
        <dbReference type="Google" id="ProtNLM"/>
    </source>
</evidence>
<organism evidence="7 8">
    <name type="scientific">Ereboglobus luteus</name>
    <dbReference type="NCBI Taxonomy" id="1796921"/>
    <lineage>
        <taxon>Bacteria</taxon>
        <taxon>Pseudomonadati</taxon>
        <taxon>Verrucomicrobiota</taxon>
        <taxon>Opitutia</taxon>
        <taxon>Opitutales</taxon>
        <taxon>Opitutaceae</taxon>
        <taxon>Ereboglobus</taxon>
    </lineage>
</organism>